<evidence type="ECO:0000313" key="2">
    <source>
        <dbReference type="EMBL" id="TXC06681.1"/>
    </source>
</evidence>
<dbReference type="AlphaFoldDB" id="A0A5C6TA58"/>
<comment type="caution">
    <text evidence="2">The sequence shown here is derived from an EMBL/GenBank/DDBJ whole genome shotgun (WGS) entry which is preliminary data.</text>
</comment>
<gene>
    <name evidence="2" type="ORF">FocTR4_00010302</name>
</gene>
<evidence type="ECO:0000313" key="3">
    <source>
        <dbReference type="Proteomes" id="UP000321331"/>
    </source>
</evidence>
<proteinExistence type="predicted"/>
<feature type="compositionally biased region" description="Polar residues" evidence="1">
    <location>
        <begin position="83"/>
        <end position="102"/>
    </location>
</feature>
<dbReference type="EMBL" id="VMNF01000006">
    <property type="protein sequence ID" value="TXC06681.1"/>
    <property type="molecule type" value="Genomic_DNA"/>
</dbReference>
<sequence>MAVKHVGDMLPPMHSFCGPRRDKCHDVMGPTKDPSSLSNLLSPLPRLMDTSRLGNVTAKEVGKSLLKNNEEHSQYRSCDVGEQNFNSHKSSQLHQPLSQYGQEVNHLH</sequence>
<accession>A0A5C6TA58</accession>
<organism evidence="2 3">
    <name type="scientific">Fusarium oxysporum f. sp. cubense</name>
    <dbReference type="NCBI Taxonomy" id="61366"/>
    <lineage>
        <taxon>Eukaryota</taxon>
        <taxon>Fungi</taxon>
        <taxon>Dikarya</taxon>
        <taxon>Ascomycota</taxon>
        <taxon>Pezizomycotina</taxon>
        <taxon>Sordariomycetes</taxon>
        <taxon>Hypocreomycetidae</taxon>
        <taxon>Hypocreales</taxon>
        <taxon>Nectriaceae</taxon>
        <taxon>Fusarium</taxon>
        <taxon>Fusarium oxysporum species complex</taxon>
    </lineage>
</organism>
<reference evidence="2 3" key="1">
    <citation type="submission" date="2019-07" db="EMBL/GenBank/DDBJ databases">
        <title>The First High-Quality Draft Genome Sequence of the Causal Agent of the Current Panama Disease Epidemic.</title>
        <authorList>
            <person name="Warmington R.J."/>
            <person name="Kay W."/>
            <person name="Jeffries A."/>
            <person name="Bebber D."/>
            <person name="Moore K."/>
            <person name="Studholme D.J."/>
        </authorList>
    </citation>
    <scope>NUCLEOTIDE SEQUENCE [LARGE SCALE GENOMIC DNA]</scope>
    <source>
        <strain evidence="2 3">TR4</strain>
    </source>
</reference>
<protein>
    <submittedName>
        <fullName evidence="2">Uncharacterized protein</fullName>
    </submittedName>
</protein>
<dbReference type="Proteomes" id="UP000321331">
    <property type="component" value="Unassembled WGS sequence"/>
</dbReference>
<evidence type="ECO:0000256" key="1">
    <source>
        <dbReference type="SAM" id="MobiDB-lite"/>
    </source>
</evidence>
<feature type="region of interest" description="Disordered" evidence="1">
    <location>
        <begin position="81"/>
        <end position="108"/>
    </location>
</feature>
<name>A0A5C6TA58_FUSOC</name>